<evidence type="ECO:0000313" key="4">
    <source>
        <dbReference type="EMBL" id="KAK9779737.1"/>
    </source>
</evidence>
<keyword evidence="5" id="KW-1185">Reference proteome</keyword>
<dbReference type="EMBL" id="JARVKM010000009">
    <property type="protein sequence ID" value="KAK9779737.1"/>
    <property type="molecule type" value="Genomic_DNA"/>
</dbReference>
<keyword evidence="1" id="KW-0863">Zinc-finger</keyword>
<evidence type="ECO:0000256" key="1">
    <source>
        <dbReference type="PROSITE-ProRule" id="PRU00042"/>
    </source>
</evidence>
<proteinExistence type="predicted"/>
<evidence type="ECO:0000259" key="3">
    <source>
        <dbReference type="PROSITE" id="PS50157"/>
    </source>
</evidence>
<dbReference type="SUPFAM" id="SSF57667">
    <property type="entry name" value="beta-beta-alpha zinc fingers"/>
    <property type="match status" value="1"/>
</dbReference>
<keyword evidence="1" id="KW-0479">Metal-binding</keyword>
<name>A0ABR2Y148_9PEZI</name>
<sequence length="267" mass="30261">MSKRAYRVAHATQVAGPPDPNEPSWDNDPGNYDPTEMEHYDPDLTNDSLGQGFGQPMQGDFFQDAIHSATYPDQYGSGTYLNSFEDSYTSQFGEMNMTDMGQSSFTGTDLEPEESQFPASEQPLEAQYEDDTLRVAQEKRFDELPMISAKHLKPGRNGLYRCDRPKKGTDKKCKAEHKSGRDLVKHLRTHDMPVLCPVADPRTGPCQVRKAEQRDMKRHVCGSHSKWADDHQEEYGLSCGPYICKKCKDKFTRDDNLTRHIKGGCKK</sequence>
<dbReference type="InterPro" id="IPR013087">
    <property type="entry name" value="Znf_C2H2_type"/>
</dbReference>
<protein>
    <submittedName>
        <fullName evidence="4">C2H2-type domain-containing protein</fullName>
    </submittedName>
</protein>
<accession>A0ABR2Y148</accession>
<comment type="caution">
    <text evidence="4">The sequence shown here is derived from an EMBL/GenBank/DDBJ whole genome shotgun (WGS) entry which is preliminary data.</text>
</comment>
<organism evidence="4 5">
    <name type="scientific">Seiridium cardinale</name>
    <dbReference type="NCBI Taxonomy" id="138064"/>
    <lineage>
        <taxon>Eukaryota</taxon>
        <taxon>Fungi</taxon>
        <taxon>Dikarya</taxon>
        <taxon>Ascomycota</taxon>
        <taxon>Pezizomycotina</taxon>
        <taxon>Sordariomycetes</taxon>
        <taxon>Xylariomycetidae</taxon>
        <taxon>Amphisphaeriales</taxon>
        <taxon>Sporocadaceae</taxon>
        <taxon>Seiridium</taxon>
    </lineage>
</organism>
<gene>
    <name evidence="4" type="ORF">SCAR479_03344</name>
</gene>
<reference evidence="4 5" key="1">
    <citation type="submission" date="2024-02" db="EMBL/GenBank/DDBJ databases">
        <title>First draft genome assembly of two strains of Seiridium cardinale.</title>
        <authorList>
            <person name="Emiliani G."/>
            <person name="Scali E."/>
        </authorList>
    </citation>
    <scope>NUCLEOTIDE SEQUENCE [LARGE SCALE GENOMIC DNA]</scope>
    <source>
        <strain evidence="4 5">BM-138-000479</strain>
    </source>
</reference>
<dbReference type="Gene3D" id="3.30.160.60">
    <property type="entry name" value="Classic Zinc Finger"/>
    <property type="match status" value="1"/>
</dbReference>
<keyword evidence="1" id="KW-0862">Zinc</keyword>
<evidence type="ECO:0000256" key="2">
    <source>
        <dbReference type="SAM" id="MobiDB-lite"/>
    </source>
</evidence>
<dbReference type="Proteomes" id="UP001465668">
    <property type="component" value="Unassembled WGS sequence"/>
</dbReference>
<feature type="region of interest" description="Disordered" evidence="2">
    <location>
        <begin position="1"/>
        <end position="59"/>
    </location>
</feature>
<feature type="region of interest" description="Disordered" evidence="2">
    <location>
        <begin position="102"/>
        <end position="124"/>
    </location>
</feature>
<dbReference type="InterPro" id="IPR036236">
    <property type="entry name" value="Znf_C2H2_sf"/>
</dbReference>
<feature type="domain" description="C2H2-type" evidence="3">
    <location>
        <begin position="242"/>
        <end position="262"/>
    </location>
</feature>
<dbReference type="PROSITE" id="PS50157">
    <property type="entry name" value="ZINC_FINGER_C2H2_2"/>
    <property type="match status" value="1"/>
</dbReference>
<evidence type="ECO:0000313" key="5">
    <source>
        <dbReference type="Proteomes" id="UP001465668"/>
    </source>
</evidence>